<dbReference type="PANTHER" id="PTHR11804:SF83">
    <property type="entry name" value="LD37516P"/>
    <property type="match status" value="1"/>
</dbReference>
<evidence type="ECO:0000256" key="3">
    <source>
        <dbReference type="ARBA" id="ARBA00022723"/>
    </source>
</evidence>
<dbReference type="SUPFAM" id="SSF55486">
    <property type="entry name" value="Metalloproteases ('zincins'), catalytic domain"/>
    <property type="match status" value="1"/>
</dbReference>
<feature type="region of interest" description="Disordered" evidence="8">
    <location>
        <begin position="195"/>
        <end position="217"/>
    </location>
</feature>
<keyword evidence="4 7" id="KW-0378">Hydrolase</keyword>
<evidence type="ECO:0000256" key="8">
    <source>
        <dbReference type="SAM" id="MobiDB-lite"/>
    </source>
</evidence>
<organism evidence="10 11">
    <name type="scientific">Fasciolopsis buskii</name>
    <dbReference type="NCBI Taxonomy" id="27845"/>
    <lineage>
        <taxon>Eukaryota</taxon>
        <taxon>Metazoa</taxon>
        <taxon>Spiralia</taxon>
        <taxon>Lophotrochozoa</taxon>
        <taxon>Platyhelminthes</taxon>
        <taxon>Trematoda</taxon>
        <taxon>Digenea</taxon>
        <taxon>Plagiorchiida</taxon>
        <taxon>Echinostomata</taxon>
        <taxon>Echinostomatoidea</taxon>
        <taxon>Fasciolidae</taxon>
        <taxon>Fasciolopsis</taxon>
    </lineage>
</organism>
<dbReference type="GO" id="GO:0006508">
    <property type="term" value="P:proteolysis"/>
    <property type="evidence" value="ECO:0007669"/>
    <property type="project" value="UniProtKB-KW"/>
</dbReference>
<comment type="cofactor">
    <cofactor evidence="7">
        <name>Zn(2+)</name>
        <dbReference type="ChEBI" id="CHEBI:29105"/>
    </cofactor>
    <text evidence="7">Binds 1 zinc ion.</text>
</comment>
<dbReference type="InterPro" id="IPR001567">
    <property type="entry name" value="Pept_M3A_M3B_dom"/>
</dbReference>
<evidence type="ECO:0000256" key="5">
    <source>
        <dbReference type="ARBA" id="ARBA00022833"/>
    </source>
</evidence>
<protein>
    <submittedName>
        <fullName evidence="10">Subfamily M3A non-peptidase ue</fullName>
    </submittedName>
</protein>
<dbReference type="Gene3D" id="1.10.1370.10">
    <property type="entry name" value="Neurolysin, domain 3"/>
    <property type="match status" value="2"/>
</dbReference>
<reference evidence="10" key="1">
    <citation type="submission" date="2019-05" db="EMBL/GenBank/DDBJ databases">
        <title>Annotation for the trematode Fasciolopsis buski.</title>
        <authorList>
            <person name="Choi Y.-J."/>
        </authorList>
    </citation>
    <scope>NUCLEOTIDE SEQUENCE</scope>
    <source>
        <strain evidence="10">HT</strain>
        <tissue evidence="10">Whole worm</tissue>
    </source>
</reference>
<keyword evidence="11" id="KW-1185">Reference proteome</keyword>
<gene>
    <name evidence="10" type="ORF">FBUS_03944</name>
</gene>
<keyword evidence="2 7" id="KW-0645">Protease</keyword>
<accession>A0A8E0VJA1</accession>
<keyword evidence="5 7" id="KW-0862">Zinc</keyword>
<evidence type="ECO:0000259" key="9">
    <source>
        <dbReference type="Pfam" id="PF01432"/>
    </source>
</evidence>
<dbReference type="AlphaFoldDB" id="A0A8E0VJA1"/>
<evidence type="ECO:0000256" key="1">
    <source>
        <dbReference type="ARBA" id="ARBA00006040"/>
    </source>
</evidence>
<dbReference type="InterPro" id="IPR024077">
    <property type="entry name" value="Neurolysin/TOP_dom2"/>
</dbReference>
<proteinExistence type="inferred from homology"/>
<dbReference type="PANTHER" id="PTHR11804">
    <property type="entry name" value="PROTEASE M3 THIMET OLIGOPEPTIDASE-RELATED"/>
    <property type="match status" value="1"/>
</dbReference>
<evidence type="ECO:0000313" key="11">
    <source>
        <dbReference type="Proteomes" id="UP000728185"/>
    </source>
</evidence>
<name>A0A8E0VJA1_9TREM</name>
<evidence type="ECO:0000256" key="6">
    <source>
        <dbReference type="ARBA" id="ARBA00023049"/>
    </source>
</evidence>
<comment type="caution">
    <text evidence="10">The sequence shown here is derived from an EMBL/GenBank/DDBJ whole genome shotgun (WGS) entry which is preliminary data.</text>
</comment>
<dbReference type="Pfam" id="PF01432">
    <property type="entry name" value="Peptidase_M3"/>
    <property type="match status" value="1"/>
</dbReference>
<evidence type="ECO:0000256" key="7">
    <source>
        <dbReference type="RuleBase" id="RU003435"/>
    </source>
</evidence>
<feature type="domain" description="Peptidase M3A/M3B catalytic" evidence="9">
    <location>
        <begin position="322"/>
        <end position="527"/>
    </location>
</feature>
<keyword evidence="3 7" id="KW-0479">Metal-binding</keyword>
<dbReference type="GO" id="GO:0004222">
    <property type="term" value="F:metalloendopeptidase activity"/>
    <property type="evidence" value="ECO:0007669"/>
    <property type="project" value="InterPro"/>
</dbReference>
<dbReference type="Proteomes" id="UP000728185">
    <property type="component" value="Unassembled WGS sequence"/>
</dbReference>
<evidence type="ECO:0000256" key="4">
    <source>
        <dbReference type="ARBA" id="ARBA00022801"/>
    </source>
</evidence>
<dbReference type="InterPro" id="IPR045090">
    <property type="entry name" value="Pept_M3A_M3B"/>
</dbReference>
<evidence type="ECO:0000256" key="2">
    <source>
        <dbReference type="ARBA" id="ARBA00022670"/>
    </source>
</evidence>
<comment type="similarity">
    <text evidence="1 7">Belongs to the peptidase M3 family.</text>
</comment>
<sequence length="803" mass="90576">MMRLFYSRHVLSHCARRLSIMQDPKYDHGPSFYVIPEIPKETCLLQKLECIDMLPNFSVISPDLAFTGFSRLLIDHQLSLSKLSEQLKKNDGSVSGPALLTRLKEILQPVEKVFEALNSITLYDNDPMWSLINGRLFQKLIASRTEYFCLDPDIYRALLKLSQDSAGLDEADRGKCILKSLVYECWRQGADSTLKGSGVHGTKHLHSPSPDPGSVEANRTELDRIRAVRRHLSHEEEQFQAMVFACSSVTGPLVLRSRFSGRTPDPSDLTVMTGAANIPIAESDLAPSTPSWLPSALGGRISGGHVADMRVNLSSDSVVRAVLKHCGTRQVRHTVWYGWVQRSSLQSFGGSAGQHASNDGRMQDIRRARHRLANLLGCKDWLEVVWRATHLCSQPSANSLIENYLEPLRDILQPMGKQELQVLSEWASSNLEFRGSKLDPWDMDYVIEQYNYAATYSQFQAQLLPTSGSLLDYIGSLLDELANLFQLRVVPDPGAMDPGRDDVLRLRIEDSRSNAVMGYVILDLFARFLPLCLGQEQRLHSHLVTLCSVFSLLHFKQYLLSIASGFGACLQRLLSRTYHHQLSRISAFIVPDTDYLVPDLCSALMFASVIRPRLGSNAKESKSRQSYADPALGVRPPSGRIFVLPLLRQLYETRFDLALWSHEDRNKNWVVLNEEFWSSHLPYPRHPNDCWPCSATQLFGPNGRCGLQYQEVWRQILLHDVLAQLKKLGWPDQSDTVAVQEVLERLRKVFMLNNDLPPNELFQSFCGRDPSPEPLIQAIRTRAFLAPSAIPIPSDVTPNLVHE</sequence>
<keyword evidence="6 7" id="KW-0482">Metalloprotease</keyword>
<dbReference type="EMBL" id="LUCM01006386">
    <property type="protein sequence ID" value="KAA0191351.1"/>
    <property type="molecule type" value="Genomic_DNA"/>
</dbReference>
<evidence type="ECO:0000313" key="10">
    <source>
        <dbReference type="EMBL" id="KAA0191351.1"/>
    </source>
</evidence>
<dbReference type="OrthoDB" id="534666at2759"/>
<dbReference type="GO" id="GO:0046872">
    <property type="term" value="F:metal ion binding"/>
    <property type="evidence" value="ECO:0007669"/>
    <property type="project" value="UniProtKB-UniRule"/>
</dbReference>